<dbReference type="EMBL" id="POTW01000010">
    <property type="protein sequence ID" value="PZF85171.1"/>
    <property type="molecule type" value="Genomic_DNA"/>
</dbReference>
<organism evidence="1 2">
    <name type="scientific">Jiangella anatolica</name>
    <dbReference type="NCBI Taxonomy" id="2670374"/>
    <lineage>
        <taxon>Bacteria</taxon>
        <taxon>Bacillati</taxon>
        <taxon>Actinomycetota</taxon>
        <taxon>Actinomycetes</taxon>
        <taxon>Jiangellales</taxon>
        <taxon>Jiangellaceae</taxon>
        <taxon>Jiangella</taxon>
    </lineage>
</organism>
<sequence length="431" mass="47453">MHIDARTGEVVGTYSSADEHDGHTYVRCGNRRASVCPSCSREYKGDAWHVLMCGLAGGLGVPESVTTHPSVFVTLTAPSFGPVHRAAGKKGDKGKTPCRARRDRPVCPHGRALSCTRRHTDDDRWTGQPLCRDCYDYTAHAVWQWHAPELWRRTTIALRRQLARACGMTVTRFRDLARLSYTKVTEFQARGVVHFHAVIRLDGPDGPDTPPRLDLTADDITAAVWAAASAVAVDAPTPEGGTLRLRWGAQLDTRTITQGAGRDDSTGPAHPEMVGAYLSKYLTKGVEDFGLPTTGRVRSVSDARHAGATDHACRIIAAAARLVTVHEDYRPIVRRLGTLGYRGHPITKSRAYSVTFGSRREARRTWRRRRARLEADALVRDVLDLDPTAVDQADAVITLGSWVYAGRGYLTDHDAAQAVRTHTLTRIRRAA</sequence>
<name>A0A2W2BC13_9ACTN</name>
<reference evidence="1 2" key="1">
    <citation type="submission" date="2018-01" db="EMBL/GenBank/DDBJ databases">
        <title>Draft genome sequence of Jiangella sp. GTF31.</title>
        <authorList>
            <person name="Sahin N."/>
            <person name="Ay H."/>
            <person name="Saygin H."/>
        </authorList>
    </citation>
    <scope>NUCLEOTIDE SEQUENCE [LARGE SCALE GENOMIC DNA]</scope>
    <source>
        <strain evidence="1 2">GTF31</strain>
    </source>
</reference>
<dbReference type="AlphaFoldDB" id="A0A2W2BC13"/>
<proteinExistence type="predicted"/>
<accession>A0A2W2BC13</accession>
<evidence type="ECO:0000313" key="1">
    <source>
        <dbReference type="EMBL" id="PZF85171.1"/>
    </source>
</evidence>
<protein>
    <submittedName>
        <fullName evidence="1">Replication initiation protein</fullName>
    </submittedName>
</protein>
<keyword evidence="2" id="KW-1185">Reference proteome</keyword>
<dbReference type="Proteomes" id="UP000248764">
    <property type="component" value="Unassembled WGS sequence"/>
</dbReference>
<dbReference type="Pfam" id="PF20199">
    <property type="entry name" value="RepSA"/>
    <property type="match status" value="1"/>
</dbReference>
<comment type="caution">
    <text evidence="1">The sequence shown here is derived from an EMBL/GenBank/DDBJ whole genome shotgun (WGS) entry which is preliminary data.</text>
</comment>
<gene>
    <name evidence="1" type="ORF">C1I92_06235</name>
</gene>
<evidence type="ECO:0000313" key="2">
    <source>
        <dbReference type="Proteomes" id="UP000248764"/>
    </source>
</evidence>
<dbReference type="InterPro" id="IPR046828">
    <property type="entry name" value="RepSA"/>
</dbReference>